<evidence type="ECO:0000313" key="1">
    <source>
        <dbReference type="EMBL" id="KAJ55190.1"/>
    </source>
</evidence>
<dbReference type="Pfam" id="PF00300">
    <property type="entry name" value="His_Phos_1"/>
    <property type="match status" value="1"/>
</dbReference>
<keyword evidence="2" id="KW-1185">Reference proteome</keyword>
<dbReference type="SUPFAM" id="SSF53254">
    <property type="entry name" value="Phosphoglycerate mutase-like"/>
    <property type="match status" value="1"/>
</dbReference>
<comment type="caution">
    <text evidence="1">The sequence shown here is derived from an EMBL/GenBank/DDBJ whole genome shotgun (WGS) entry which is preliminary data.</text>
</comment>
<dbReference type="InterPro" id="IPR013078">
    <property type="entry name" value="His_Pase_superF_clade-1"/>
</dbReference>
<dbReference type="CDD" id="cd07067">
    <property type="entry name" value="HP_PGM_like"/>
    <property type="match status" value="1"/>
</dbReference>
<dbReference type="InterPro" id="IPR050275">
    <property type="entry name" value="PGM_Phosphatase"/>
</dbReference>
<dbReference type="PANTHER" id="PTHR48100">
    <property type="entry name" value="BROAD-SPECIFICITY PHOSPHATASE YOR283W-RELATED"/>
    <property type="match status" value="1"/>
</dbReference>
<accession>A0A037ZFD3</accession>
<dbReference type="GO" id="GO:0005737">
    <property type="term" value="C:cytoplasm"/>
    <property type="evidence" value="ECO:0007669"/>
    <property type="project" value="TreeGrafter"/>
</dbReference>
<dbReference type="EMBL" id="JFKE01000005">
    <property type="protein sequence ID" value="KAJ55190.1"/>
    <property type="molecule type" value="Genomic_DNA"/>
</dbReference>
<dbReference type="Gene3D" id="3.40.50.1240">
    <property type="entry name" value="Phosphoglycerate mutase-like"/>
    <property type="match status" value="1"/>
</dbReference>
<dbReference type="GO" id="GO:0016791">
    <property type="term" value="F:phosphatase activity"/>
    <property type="evidence" value="ECO:0007669"/>
    <property type="project" value="TreeGrafter"/>
</dbReference>
<dbReference type="STRING" id="1454373.ACMU_15655"/>
<sequence length="192" mass="19964">MTGPAAYCDLFLIRHAPADTQGRLCGRTDVGALLQGCSAQVAALQSRLSTPELPLISSPARRCVQTAEALWPGRAPSVDARLWEQDFGVLDGAPVADIPDLGPLSRAELAQHRAQEGESFADLCARAAPALTGVSQSSILVVHAGVIRAALALALGDIPVGLAFDIGTLSLTRLRRFPDGSYAVLSVNEGAA</sequence>
<dbReference type="OrthoDB" id="8347407at2"/>
<evidence type="ECO:0008006" key="3">
    <source>
        <dbReference type="Google" id="ProtNLM"/>
    </source>
</evidence>
<dbReference type="RefSeq" id="WP_035260464.1">
    <property type="nucleotide sequence ID" value="NZ_JFKE01000005.1"/>
</dbReference>
<evidence type="ECO:0000313" key="2">
    <source>
        <dbReference type="Proteomes" id="UP000026249"/>
    </source>
</evidence>
<protein>
    <recommendedName>
        <fullName evidence="3">Phosphoglycerate mutase</fullName>
    </recommendedName>
</protein>
<gene>
    <name evidence="1" type="ORF">ACMU_15655</name>
</gene>
<dbReference type="SMART" id="SM00855">
    <property type="entry name" value="PGAM"/>
    <property type="match status" value="1"/>
</dbReference>
<dbReference type="AlphaFoldDB" id="A0A037ZFD3"/>
<dbReference type="Proteomes" id="UP000026249">
    <property type="component" value="Unassembled WGS sequence"/>
</dbReference>
<name>A0A037ZFD3_9RHOB</name>
<dbReference type="InterPro" id="IPR029033">
    <property type="entry name" value="His_PPase_superfam"/>
</dbReference>
<dbReference type="PANTHER" id="PTHR48100:SF1">
    <property type="entry name" value="HISTIDINE PHOSPHATASE FAMILY PROTEIN-RELATED"/>
    <property type="match status" value="1"/>
</dbReference>
<reference evidence="1 2" key="1">
    <citation type="submission" date="2014-03" db="EMBL/GenBank/DDBJ databases">
        <title>Draft Genome Sequence of Actibacterium mucosum KCTC 23349, a Marine Alphaproteobacterium with Complex Ionic Requirements Isolated from Mediterranean Seawater at Malvarrosa Beach, Valencia, Spain.</title>
        <authorList>
            <person name="Arahal D.R."/>
            <person name="Shao Z."/>
            <person name="Lai Q."/>
            <person name="Pujalte M.J."/>
        </authorList>
    </citation>
    <scope>NUCLEOTIDE SEQUENCE [LARGE SCALE GENOMIC DNA]</scope>
    <source>
        <strain evidence="1 2">KCTC 23349</strain>
    </source>
</reference>
<proteinExistence type="predicted"/>
<organism evidence="1 2">
    <name type="scientific">Actibacterium mucosum KCTC 23349</name>
    <dbReference type="NCBI Taxonomy" id="1454373"/>
    <lineage>
        <taxon>Bacteria</taxon>
        <taxon>Pseudomonadati</taxon>
        <taxon>Pseudomonadota</taxon>
        <taxon>Alphaproteobacteria</taxon>
        <taxon>Rhodobacterales</taxon>
        <taxon>Roseobacteraceae</taxon>
        <taxon>Actibacterium</taxon>
    </lineage>
</organism>